<dbReference type="Pfam" id="PF00005">
    <property type="entry name" value="ABC_tran"/>
    <property type="match status" value="1"/>
</dbReference>
<dbReference type="RefSeq" id="WP_030322970.1">
    <property type="nucleotide sequence ID" value="NZ_JBIBDZ010000014.1"/>
</dbReference>
<accession>A0ABW6Y191</accession>
<dbReference type="Proteomes" id="UP001602370">
    <property type="component" value="Unassembled WGS sequence"/>
</dbReference>
<name>A0ABW6Y191_9ACTN</name>
<dbReference type="InterPro" id="IPR003439">
    <property type="entry name" value="ABC_transporter-like_ATP-bd"/>
</dbReference>
<reference evidence="5 6" key="1">
    <citation type="submission" date="2024-10" db="EMBL/GenBank/DDBJ databases">
        <title>The Natural Products Discovery Center: Release of the First 8490 Sequenced Strains for Exploring Actinobacteria Biosynthetic Diversity.</title>
        <authorList>
            <person name="Kalkreuter E."/>
            <person name="Kautsar S.A."/>
            <person name="Yang D."/>
            <person name="Bader C.D."/>
            <person name="Teijaro C.N."/>
            <person name="Fluegel L."/>
            <person name="Davis C.M."/>
            <person name="Simpson J.R."/>
            <person name="Lauterbach L."/>
            <person name="Steele A.D."/>
            <person name="Gui C."/>
            <person name="Meng S."/>
            <person name="Li G."/>
            <person name="Viehrig K."/>
            <person name="Ye F."/>
            <person name="Su P."/>
            <person name="Kiefer A.F."/>
            <person name="Nichols A."/>
            <person name="Cepeda A.J."/>
            <person name="Yan W."/>
            <person name="Fan B."/>
            <person name="Jiang Y."/>
            <person name="Adhikari A."/>
            <person name="Zheng C.-J."/>
            <person name="Schuster L."/>
            <person name="Cowan T.M."/>
            <person name="Smanski M.J."/>
            <person name="Chevrette M.G."/>
            <person name="De Carvalho L.P.S."/>
            <person name="Shen B."/>
        </authorList>
    </citation>
    <scope>NUCLEOTIDE SEQUENCE [LARGE SCALE GENOMIC DNA]</scope>
    <source>
        <strain evidence="5 6">NPDC012605</strain>
    </source>
</reference>
<organism evidence="5 6">
    <name type="scientific">Streptomyces flavochromogenes</name>
    <dbReference type="NCBI Taxonomy" id="68199"/>
    <lineage>
        <taxon>Bacteria</taxon>
        <taxon>Bacillati</taxon>
        <taxon>Actinomycetota</taxon>
        <taxon>Actinomycetes</taxon>
        <taxon>Kitasatosporales</taxon>
        <taxon>Streptomycetaceae</taxon>
        <taxon>Streptomyces</taxon>
    </lineage>
</organism>
<gene>
    <name evidence="5" type="ORF">ACFY8C_35130</name>
</gene>
<keyword evidence="2" id="KW-0547">Nucleotide-binding</keyword>
<keyword evidence="1" id="KW-0813">Transport</keyword>
<keyword evidence="3 5" id="KW-0067">ATP-binding</keyword>
<evidence type="ECO:0000256" key="3">
    <source>
        <dbReference type="ARBA" id="ARBA00022840"/>
    </source>
</evidence>
<dbReference type="InterPro" id="IPR003593">
    <property type="entry name" value="AAA+_ATPase"/>
</dbReference>
<evidence type="ECO:0000313" key="5">
    <source>
        <dbReference type="EMBL" id="MFF5923513.1"/>
    </source>
</evidence>
<dbReference type="Gene3D" id="3.40.50.300">
    <property type="entry name" value="P-loop containing nucleotide triphosphate hydrolases"/>
    <property type="match status" value="1"/>
</dbReference>
<dbReference type="PANTHER" id="PTHR42939:SF1">
    <property type="entry name" value="ABC TRANSPORTER ATP-BINDING PROTEIN ALBC-RELATED"/>
    <property type="match status" value="1"/>
</dbReference>
<evidence type="ECO:0000256" key="1">
    <source>
        <dbReference type="ARBA" id="ARBA00022448"/>
    </source>
</evidence>
<keyword evidence="6" id="KW-1185">Reference proteome</keyword>
<evidence type="ECO:0000259" key="4">
    <source>
        <dbReference type="PROSITE" id="PS50893"/>
    </source>
</evidence>
<feature type="domain" description="ABC transporter" evidence="4">
    <location>
        <begin position="1"/>
        <end position="222"/>
    </location>
</feature>
<dbReference type="EMBL" id="JBIBDZ010000014">
    <property type="protein sequence ID" value="MFF5923513.1"/>
    <property type="molecule type" value="Genomic_DNA"/>
</dbReference>
<dbReference type="SUPFAM" id="SSF52540">
    <property type="entry name" value="P-loop containing nucleoside triphosphate hydrolases"/>
    <property type="match status" value="1"/>
</dbReference>
<dbReference type="InterPro" id="IPR051782">
    <property type="entry name" value="ABC_Transporter_VariousFunc"/>
</dbReference>
<protein>
    <submittedName>
        <fullName evidence="5">ATP-binding cassette domain-containing protein</fullName>
    </submittedName>
</protein>
<dbReference type="GO" id="GO:0005524">
    <property type="term" value="F:ATP binding"/>
    <property type="evidence" value="ECO:0007669"/>
    <property type="project" value="UniProtKB-KW"/>
</dbReference>
<dbReference type="PANTHER" id="PTHR42939">
    <property type="entry name" value="ABC TRANSPORTER ATP-BINDING PROTEIN ALBC-RELATED"/>
    <property type="match status" value="1"/>
</dbReference>
<sequence length="290" mass="30311">MRLERVGRRHGLRGAWVLREVDLDLPAGALVRVVGTNGTGKSTLLRLVAGVDAPTAGRVTGRPPRTAYVPERFPAALPFTATDYLVHLGRIQGLGTAAARARAGEWLERFGAAGHARTAMAELSKGTSQKVAVAQAFLADPSLLVLDEAWTGLDTGARAELDAAVRSRRAAGATVVFVDHDPRRLEGEPSAVYEVGEGRVREAAGPIRPAPDAVRAGTGPRPRVRITVSGGPRALPLPERLPGHPVVAPGPDGDGATVLTVDAGHSDALLSALLAASWHIHHLGPEGVRV</sequence>
<comment type="caution">
    <text evidence="5">The sequence shown here is derived from an EMBL/GenBank/DDBJ whole genome shotgun (WGS) entry which is preliminary data.</text>
</comment>
<evidence type="ECO:0000313" key="6">
    <source>
        <dbReference type="Proteomes" id="UP001602370"/>
    </source>
</evidence>
<dbReference type="PROSITE" id="PS50893">
    <property type="entry name" value="ABC_TRANSPORTER_2"/>
    <property type="match status" value="1"/>
</dbReference>
<dbReference type="InterPro" id="IPR027417">
    <property type="entry name" value="P-loop_NTPase"/>
</dbReference>
<proteinExistence type="predicted"/>
<evidence type="ECO:0000256" key="2">
    <source>
        <dbReference type="ARBA" id="ARBA00022741"/>
    </source>
</evidence>
<dbReference type="SMART" id="SM00382">
    <property type="entry name" value="AAA"/>
    <property type="match status" value="1"/>
</dbReference>